<dbReference type="Proteomes" id="UP000503640">
    <property type="component" value="Unassembled WGS sequence"/>
</dbReference>
<keyword evidence="2 5" id="KW-0808">Transferase</keyword>
<keyword evidence="9" id="KW-1185">Reference proteome</keyword>
<dbReference type="Gene3D" id="3.40.50.150">
    <property type="entry name" value="Vaccinia Virus protein VP39"/>
    <property type="match status" value="1"/>
</dbReference>
<keyword evidence="4 5" id="KW-0694">RNA-binding</keyword>
<dbReference type="GO" id="GO:0003723">
    <property type="term" value="F:RNA binding"/>
    <property type="evidence" value="ECO:0007669"/>
    <property type="project" value="UniProtKB-UniRule"/>
</dbReference>
<gene>
    <name evidence="8" type="ORF">AMYX_11310</name>
</gene>
<organism evidence="8 9">
    <name type="scientific">Anaeromyxobacter diazotrophicus</name>
    <dbReference type="NCBI Taxonomy" id="2590199"/>
    <lineage>
        <taxon>Bacteria</taxon>
        <taxon>Pseudomonadati</taxon>
        <taxon>Myxococcota</taxon>
        <taxon>Myxococcia</taxon>
        <taxon>Myxococcales</taxon>
        <taxon>Cystobacterineae</taxon>
        <taxon>Anaeromyxobacteraceae</taxon>
        <taxon>Anaeromyxobacter</taxon>
    </lineage>
</organism>
<dbReference type="PANTHER" id="PTHR22807">
    <property type="entry name" value="NOP2 YEAST -RELATED NOL1/NOP2/FMU SUN DOMAIN-CONTAINING"/>
    <property type="match status" value="1"/>
</dbReference>
<dbReference type="EMBL" id="BJTG01000002">
    <property type="protein sequence ID" value="GEJ56390.1"/>
    <property type="molecule type" value="Genomic_DNA"/>
</dbReference>
<dbReference type="GO" id="GO:0001510">
    <property type="term" value="P:RNA methylation"/>
    <property type="evidence" value="ECO:0007669"/>
    <property type="project" value="InterPro"/>
</dbReference>
<proteinExistence type="inferred from homology"/>
<comment type="caution">
    <text evidence="8">The sequence shown here is derived from an EMBL/GenBank/DDBJ whole genome shotgun (WGS) entry which is preliminary data.</text>
</comment>
<dbReference type="PANTHER" id="PTHR22807:SF53">
    <property type="entry name" value="RIBOSOMAL RNA SMALL SUBUNIT METHYLTRANSFERASE B-RELATED"/>
    <property type="match status" value="1"/>
</dbReference>
<protein>
    <recommendedName>
        <fullName evidence="7">SAM-dependent MTase RsmB/NOP-type domain-containing protein</fullName>
    </recommendedName>
</protein>
<evidence type="ECO:0000256" key="5">
    <source>
        <dbReference type="PROSITE-ProRule" id="PRU01023"/>
    </source>
</evidence>
<keyword evidence="3 5" id="KW-0949">S-adenosyl-L-methionine</keyword>
<dbReference type="InterPro" id="IPR001678">
    <property type="entry name" value="MeTrfase_RsmB-F_NOP2_dom"/>
</dbReference>
<feature type="binding site" evidence="5">
    <location>
        <position position="331"/>
    </location>
    <ligand>
        <name>S-adenosyl-L-methionine</name>
        <dbReference type="ChEBI" id="CHEBI:59789"/>
    </ligand>
</feature>
<dbReference type="Pfam" id="PF01189">
    <property type="entry name" value="Methyltr_RsmB-F"/>
    <property type="match status" value="1"/>
</dbReference>
<feature type="active site" description="Nucleophile" evidence="5">
    <location>
        <position position="384"/>
    </location>
</feature>
<reference evidence="9" key="1">
    <citation type="journal article" date="2020" name="Appl. Environ. Microbiol.">
        <title>Diazotrophic Anaeromyxobacter Isolates from Soils.</title>
        <authorList>
            <person name="Masuda Y."/>
            <person name="Yamanaka H."/>
            <person name="Xu Z.X."/>
            <person name="Shiratori Y."/>
            <person name="Aono T."/>
            <person name="Amachi S."/>
            <person name="Senoo K."/>
            <person name="Itoh H."/>
        </authorList>
    </citation>
    <scope>NUCLEOTIDE SEQUENCE [LARGE SCALE GENOMIC DNA]</scope>
    <source>
        <strain evidence="9">R267</strain>
    </source>
</reference>
<evidence type="ECO:0000259" key="7">
    <source>
        <dbReference type="PROSITE" id="PS51686"/>
    </source>
</evidence>
<dbReference type="InterPro" id="IPR049560">
    <property type="entry name" value="MeTrfase_RsmB-F_NOP2_cat"/>
</dbReference>
<accession>A0A7I9VJR2</accession>
<dbReference type="InterPro" id="IPR029063">
    <property type="entry name" value="SAM-dependent_MTases_sf"/>
</dbReference>
<dbReference type="GO" id="GO:0008173">
    <property type="term" value="F:RNA methyltransferase activity"/>
    <property type="evidence" value="ECO:0007669"/>
    <property type="project" value="InterPro"/>
</dbReference>
<dbReference type="InterPro" id="IPR054728">
    <property type="entry name" value="RsmB-like_ferredoxin"/>
</dbReference>
<name>A0A7I9VJR2_9BACT</name>
<evidence type="ECO:0000256" key="4">
    <source>
        <dbReference type="ARBA" id="ARBA00022884"/>
    </source>
</evidence>
<evidence type="ECO:0000256" key="2">
    <source>
        <dbReference type="ARBA" id="ARBA00022679"/>
    </source>
</evidence>
<comment type="caution">
    <text evidence="5">Lacks conserved residue(s) required for the propagation of feature annotation.</text>
</comment>
<comment type="similarity">
    <text evidence="5">Belongs to the class I-like SAM-binding methyltransferase superfamily. RsmB/NOP family.</text>
</comment>
<dbReference type="InterPro" id="IPR023267">
    <property type="entry name" value="RCMT"/>
</dbReference>
<dbReference type="PRINTS" id="PR02008">
    <property type="entry name" value="RCMTFAMILY"/>
</dbReference>
<evidence type="ECO:0000256" key="6">
    <source>
        <dbReference type="SAM" id="MobiDB-lite"/>
    </source>
</evidence>
<feature type="domain" description="SAM-dependent MTase RsmB/NOP-type" evidence="7">
    <location>
        <begin position="184"/>
        <end position="431"/>
    </location>
</feature>
<dbReference type="RefSeq" id="WP_176063822.1">
    <property type="nucleotide sequence ID" value="NZ_BJTG01000002.1"/>
</dbReference>
<dbReference type="Pfam" id="PF22458">
    <property type="entry name" value="RsmF-B_ferredox"/>
    <property type="match status" value="1"/>
</dbReference>
<feature type="region of interest" description="Disordered" evidence="6">
    <location>
        <begin position="129"/>
        <end position="148"/>
    </location>
</feature>
<dbReference type="AlphaFoldDB" id="A0A7I9VJR2"/>
<evidence type="ECO:0000256" key="3">
    <source>
        <dbReference type="ARBA" id="ARBA00022691"/>
    </source>
</evidence>
<dbReference type="Gene3D" id="3.30.70.1170">
    <property type="entry name" value="Sun protein, domain 3"/>
    <property type="match status" value="1"/>
</dbReference>
<evidence type="ECO:0000313" key="9">
    <source>
        <dbReference type="Proteomes" id="UP000503640"/>
    </source>
</evidence>
<evidence type="ECO:0000313" key="8">
    <source>
        <dbReference type="EMBL" id="GEJ56390.1"/>
    </source>
</evidence>
<dbReference type="SUPFAM" id="SSF53335">
    <property type="entry name" value="S-adenosyl-L-methionine-dependent methyltransferases"/>
    <property type="match status" value="1"/>
</dbReference>
<feature type="binding site" evidence="5">
    <location>
        <position position="294"/>
    </location>
    <ligand>
        <name>S-adenosyl-L-methionine</name>
        <dbReference type="ChEBI" id="CHEBI:59789"/>
    </ligand>
</feature>
<evidence type="ECO:0000256" key="1">
    <source>
        <dbReference type="ARBA" id="ARBA00022603"/>
    </source>
</evidence>
<dbReference type="PROSITE" id="PS51686">
    <property type="entry name" value="SAM_MT_RSMB_NOP"/>
    <property type="match status" value="1"/>
</dbReference>
<sequence>MAPQARELRSRRAVAAALAAIEDLGEGRPLRLALSHALARAGKLGPRERRHAAVAARGVARWLRSCDVALAAARAPQSLPADRALLRYLAWRLAVLGEDEAAALRDLALPGPRRPRAISDPKLAEVARALPRPGPRGPATVRPGGGELAPARDPAVALALRYSVPDLLAAKLLGQLGPDEAAACLAAMNEEPRLALRVHAARATRDEVLAALAAAGVAASPGEEPLAIQVEDRAGLFDAPPFRAGLVEVQDEGSQAVVVACRAARGERWLDLCAGSGGKALALAALGARVTAHDASARRLAELPRRARRARLEVEVAPEPPAGTFDGVLVDAPCSGSGALQREPDARWRIDEAALRWLAAAQDEVLRAGAARVRPGGALVYATCSLLREEGEDRVAALLARGGFALEEEGRRWPHRDPGGGFYWARLRRAR</sequence>
<keyword evidence="1 5" id="KW-0489">Methyltransferase</keyword>